<name>A0A6J4TD20_9SPHN</name>
<proteinExistence type="predicted"/>
<dbReference type="AlphaFoldDB" id="A0A6J4TD20"/>
<dbReference type="EMBL" id="CADCVX010000387">
    <property type="protein sequence ID" value="CAA9519560.1"/>
    <property type="molecule type" value="Genomic_DNA"/>
</dbReference>
<sequence length="298" mass="31266">MRAIFKQINAWRSSLPSKRPRRHTRAWKSGTEGASGVLIVTLLPENRKVRLFPSVLLPLALLPGCAGNVADYIGPRTGIIAPELVRYGLDPAQSECVGQQVANNLTPLQLRRLARSAGAVTRGYSDPGRITPADLIWVAKNQKSAKVSIEVERAIATCTARVASTSAPSPLNVRSLPAAPAPAGGSAAAGEIRPATWVNLGAASTGQSIGVDAASIEKSSGRGTAWFRLTNPGAATPSGTTYRLRIDCTARTITTMGLRKYDDAGAVQENRDLGPAGEGPLAVESGTVMEIAYLSLCT</sequence>
<accession>A0A6J4TD20</accession>
<reference evidence="1" key="1">
    <citation type="submission" date="2020-02" db="EMBL/GenBank/DDBJ databases">
        <authorList>
            <person name="Meier V. D."/>
        </authorList>
    </citation>
    <scope>NUCLEOTIDE SEQUENCE</scope>
    <source>
        <strain evidence="1">AVDCRST_MAG91</strain>
    </source>
</reference>
<gene>
    <name evidence="1" type="ORF">AVDCRST_MAG91-2112</name>
</gene>
<organism evidence="1">
    <name type="scientific">uncultured Sphingomonadaceae bacterium</name>
    <dbReference type="NCBI Taxonomy" id="169976"/>
    <lineage>
        <taxon>Bacteria</taxon>
        <taxon>Pseudomonadati</taxon>
        <taxon>Pseudomonadota</taxon>
        <taxon>Alphaproteobacteria</taxon>
        <taxon>Sphingomonadales</taxon>
        <taxon>Sphingomonadaceae</taxon>
        <taxon>environmental samples</taxon>
    </lineage>
</organism>
<evidence type="ECO:0000313" key="1">
    <source>
        <dbReference type="EMBL" id="CAA9519560.1"/>
    </source>
</evidence>
<protein>
    <submittedName>
        <fullName evidence="1">Uncharacterized protein</fullName>
    </submittedName>
</protein>